<name>A0AA35YST7_LACSI</name>
<dbReference type="AlphaFoldDB" id="A0AA35YST7"/>
<evidence type="ECO:0000313" key="1">
    <source>
        <dbReference type="EMBL" id="CAI9279277.1"/>
    </source>
</evidence>
<evidence type="ECO:0000313" key="2">
    <source>
        <dbReference type="Proteomes" id="UP001177003"/>
    </source>
</evidence>
<proteinExistence type="predicted"/>
<protein>
    <submittedName>
        <fullName evidence="1">Uncharacterized protein</fullName>
    </submittedName>
</protein>
<sequence length="133" mass="15183">MHCGVLMWHTMPPQLKVEGLLVLRMGKRKRVRSSASLGSNTYDKLDQLVENLLVLGSNRKSVGKFGSSARFLFSWLSRIDSWFPLQVSDSSTSDPIFPVKHRSSSSLSLLCLWKQVKVKEMDENERMQDLDLI</sequence>
<gene>
    <name evidence="1" type="ORF">LSALG_LOCUS19087</name>
</gene>
<dbReference type="Proteomes" id="UP001177003">
    <property type="component" value="Chromosome 4"/>
</dbReference>
<organism evidence="1 2">
    <name type="scientific">Lactuca saligna</name>
    <name type="common">Willowleaf lettuce</name>
    <dbReference type="NCBI Taxonomy" id="75948"/>
    <lineage>
        <taxon>Eukaryota</taxon>
        <taxon>Viridiplantae</taxon>
        <taxon>Streptophyta</taxon>
        <taxon>Embryophyta</taxon>
        <taxon>Tracheophyta</taxon>
        <taxon>Spermatophyta</taxon>
        <taxon>Magnoliopsida</taxon>
        <taxon>eudicotyledons</taxon>
        <taxon>Gunneridae</taxon>
        <taxon>Pentapetalae</taxon>
        <taxon>asterids</taxon>
        <taxon>campanulids</taxon>
        <taxon>Asterales</taxon>
        <taxon>Asteraceae</taxon>
        <taxon>Cichorioideae</taxon>
        <taxon>Cichorieae</taxon>
        <taxon>Lactucinae</taxon>
        <taxon>Lactuca</taxon>
    </lineage>
</organism>
<dbReference type="EMBL" id="OX465080">
    <property type="protein sequence ID" value="CAI9279277.1"/>
    <property type="molecule type" value="Genomic_DNA"/>
</dbReference>
<accession>A0AA35YST7</accession>
<reference evidence="1" key="1">
    <citation type="submission" date="2023-04" db="EMBL/GenBank/DDBJ databases">
        <authorList>
            <person name="Vijverberg K."/>
            <person name="Xiong W."/>
            <person name="Schranz E."/>
        </authorList>
    </citation>
    <scope>NUCLEOTIDE SEQUENCE</scope>
</reference>
<keyword evidence="2" id="KW-1185">Reference proteome</keyword>